<dbReference type="InterPro" id="IPR000172">
    <property type="entry name" value="GMC_OxRdtase_N"/>
</dbReference>
<dbReference type="Pfam" id="PF00732">
    <property type="entry name" value="GMC_oxred_N"/>
    <property type="match status" value="1"/>
</dbReference>
<dbReference type="PANTHER" id="PTHR11552:SF147">
    <property type="entry name" value="CHOLINE DEHYDROGENASE, MITOCHONDRIAL"/>
    <property type="match status" value="1"/>
</dbReference>
<comment type="similarity">
    <text evidence="2 6">Belongs to the GMC oxidoreductase family.</text>
</comment>
<comment type="cofactor">
    <cofactor evidence="1 5">
        <name>FAD</name>
        <dbReference type="ChEBI" id="CHEBI:57692"/>
    </cofactor>
</comment>
<feature type="binding site" evidence="5">
    <location>
        <position position="142"/>
    </location>
    <ligand>
        <name>FAD</name>
        <dbReference type="ChEBI" id="CHEBI:57692"/>
    </ligand>
</feature>
<evidence type="ECO:0000313" key="9">
    <source>
        <dbReference type="EMBL" id="KAJ9588584.1"/>
    </source>
</evidence>
<dbReference type="Pfam" id="PF05199">
    <property type="entry name" value="GMC_oxred_C"/>
    <property type="match status" value="1"/>
</dbReference>
<dbReference type="InterPro" id="IPR012132">
    <property type="entry name" value="GMC_OxRdtase"/>
</dbReference>
<gene>
    <name evidence="9" type="ORF">L9F63_028111</name>
</gene>
<name>A0AAD8EG39_DIPPU</name>
<dbReference type="PROSITE" id="PS00624">
    <property type="entry name" value="GMC_OXRED_2"/>
    <property type="match status" value="1"/>
</dbReference>
<reference evidence="9" key="2">
    <citation type="submission" date="2023-05" db="EMBL/GenBank/DDBJ databases">
        <authorList>
            <person name="Fouks B."/>
        </authorList>
    </citation>
    <scope>NUCLEOTIDE SEQUENCE</scope>
    <source>
        <strain evidence="9">Stay&amp;Tobe</strain>
        <tissue evidence="9">Testes</tissue>
    </source>
</reference>
<keyword evidence="4 5" id="KW-0274">FAD</keyword>
<dbReference type="Gene3D" id="3.50.50.60">
    <property type="entry name" value="FAD/NAD(P)-binding domain"/>
    <property type="match status" value="1"/>
</dbReference>
<feature type="domain" description="Glucose-methanol-choline oxidoreductase N-terminal" evidence="8">
    <location>
        <begin position="316"/>
        <end position="330"/>
    </location>
</feature>
<keyword evidence="10" id="KW-1185">Reference proteome</keyword>
<accession>A0AAD8EG39</accession>
<dbReference type="PIRSF" id="PIRSF000137">
    <property type="entry name" value="Alcohol_oxidase"/>
    <property type="match status" value="1"/>
</dbReference>
<evidence type="ECO:0000256" key="5">
    <source>
        <dbReference type="PIRSR" id="PIRSR000137-2"/>
    </source>
</evidence>
<evidence type="ECO:0000256" key="4">
    <source>
        <dbReference type="ARBA" id="ARBA00022827"/>
    </source>
</evidence>
<evidence type="ECO:0000256" key="1">
    <source>
        <dbReference type="ARBA" id="ARBA00001974"/>
    </source>
</evidence>
<dbReference type="InterPro" id="IPR007867">
    <property type="entry name" value="GMC_OxRtase_C"/>
</dbReference>
<dbReference type="PANTHER" id="PTHR11552">
    <property type="entry name" value="GLUCOSE-METHANOL-CHOLINE GMC OXIDOREDUCTASE"/>
    <property type="match status" value="1"/>
</dbReference>
<dbReference type="GO" id="GO:0050660">
    <property type="term" value="F:flavin adenine dinucleotide binding"/>
    <property type="evidence" value="ECO:0007669"/>
    <property type="project" value="InterPro"/>
</dbReference>
<evidence type="ECO:0000256" key="2">
    <source>
        <dbReference type="ARBA" id="ARBA00010790"/>
    </source>
</evidence>
<dbReference type="InterPro" id="IPR036188">
    <property type="entry name" value="FAD/NAD-bd_sf"/>
</dbReference>
<dbReference type="SUPFAM" id="SSF54373">
    <property type="entry name" value="FAD-linked reductases, C-terminal domain"/>
    <property type="match status" value="1"/>
</dbReference>
<evidence type="ECO:0000256" key="6">
    <source>
        <dbReference type="RuleBase" id="RU003968"/>
    </source>
</evidence>
<protein>
    <recommendedName>
        <fullName evidence="7 8">Glucose-methanol-choline oxidoreductase N-terminal domain-containing protein</fullName>
    </recommendedName>
</protein>
<evidence type="ECO:0000259" key="7">
    <source>
        <dbReference type="PROSITE" id="PS00623"/>
    </source>
</evidence>
<dbReference type="EMBL" id="JASPKZ010005533">
    <property type="protein sequence ID" value="KAJ9588584.1"/>
    <property type="molecule type" value="Genomic_DNA"/>
</dbReference>
<keyword evidence="3 6" id="KW-0285">Flavoprotein</keyword>
<feature type="binding site" evidence="5">
    <location>
        <position position="278"/>
    </location>
    <ligand>
        <name>FAD</name>
        <dbReference type="ChEBI" id="CHEBI:57692"/>
    </ligand>
</feature>
<reference evidence="9" key="1">
    <citation type="journal article" date="2023" name="IScience">
        <title>Live-bearing cockroach genome reveals convergent evolutionary mechanisms linked to viviparity in insects and beyond.</title>
        <authorList>
            <person name="Fouks B."/>
            <person name="Harrison M.C."/>
            <person name="Mikhailova A.A."/>
            <person name="Marchal E."/>
            <person name="English S."/>
            <person name="Carruthers M."/>
            <person name="Jennings E.C."/>
            <person name="Chiamaka E.L."/>
            <person name="Frigard R.A."/>
            <person name="Pippel M."/>
            <person name="Attardo G.M."/>
            <person name="Benoit J.B."/>
            <person name="Bornberg-Bauer E."/>
            <person name="Tobe S.S."/>
        </authorList>
    </citation>
    <scope>NUCLEOTIDE SEQUENCE</scope>
    <source>
        <strain evidence="9">Stay&amp;Tobe</strain>
    </source>
</reference>
<evidence type="ECO:0000313" key="10">
    <source>
        <dbReference type="Proteomes" id="UP001233999"/>
    </source>
</evidence>
<dbReference type="GO" id="GO:0016614">
    <property type="term" value="F:oxidoreductase activity, acting on CH-OH group of donors"/>
    <property type="evidence" value="ECO:0007669"/>
    <property type="project" value="InterPro"/>
</dbReference>
<evidence type="ECO:0000259" key="8">
    <source>
        <dbReference type="PROSITE" id="PS00624"/>
    </source>
</evidence>
<dbReference type="AlphaFoldDB" id="A0AAD8EG39"/>
<proteinExistence type="inferred from homology"/>
<organism evidence="9 10">
    <name type="scientific">Diploptera punctata</name>
    <name type="common">Pacific beetle cockroach</name>
    <dbReference type="NCBI Taxonomy" id="6984"/>
    <lineage>
        <taxon>Eukaryota</taxon>
        <taxon>Metazoa</taxon>
        <taxon>Ecdysozoa</taxon>
        <taxon>Arthropoda</taxon>
        <taxon>Hexapoda</taxon>
        <taxon>Insecta</taxon>
        <taxon>Pterygota</taxon>
        <taxon>Neoptera</taxon>
        <taxon>Polyneoptera</taxon>
        <taxon>Dictyoptera</taxon>
        <taxon>Blattodea</taxon>
        <taxon>Blaberoidea</taxon>
        <taxon>Blaberidae</taxon>
        <taxon>Diplopterinae</taxon>
        <taxon>Diploptera</taxon>
    </lineage>
</organism>
<dbReference type="PROSITE" id="PS00623">
    <property type="entry name" value="GMC_OXRED_1"/>
    <property type="match status" value="1"/>
</dbReference>
<dbReference type="Gene3D" id="3.30.560.10">
    <property type="entry name" value="Glucose Oxidase, domain 3"/>
    <property type="match status" value="1"/>
</dbReference>
<dbReference type="SUPFAM" id="SSF51905">
    <property type="entry name" value="FAD/NAD(P)-binding domain"/>
    <property type="match status" value="1"/>
</dbReference>
<evidence type="ECO:0000256" key="3">
    <source>
        <dbReference type="ARBA" id="ARBA00022630"/>
    </source>
</evidence>
<sequence length="610" mass="67458">MEGSCPAACNVATSCPGPGASAMFFTTLISSLLQSERELADSHIYPTDASNFMFDEYDFIVVGAGTAGSVIASRISEVPQWKVLVIEAGGDPPFLSNIPAIFFALLKTEVDWQYHTEPHDGFCQGFVGKRCFLPRGKALGGTSSINGMLYFRGVTGDFDNWATAGNKGWSDKEVLEFFKKSEDFKFEGDGDNSGPDYHGAGGPLKVQRLQTLDLAVKLAEGLKEAGYKELNDVIGPDQHGFGHLHATITNGTRCSSAKAFLAGTRDRKNLHVVKNSQVTKIIIDHESKEVKGVEFVLADGRIRSVKVRKEVIVSAGTVNSPQVLMLSGIGPKRHHLTDVGIETIKDLKVGENFHDHFLFLATLSHLLDDSYEYLTRRTGRFTTYFGTSVVSYFKTKLEPEDQRPDMMLVFLSILANDTSTVDLLEDKLDLEHESADSIKEMIKEGDAFFILPMILRTKSRGRVLLSSADPLAHPKIYPEYLSDSRDLETMLEGIRTGIELMETDIMKQYGAKKQKLFVKSCEDLEYDSREYWECMLRNVGGSFFHPVGTCKMGPRTDSEAVVDPELKVHGLKGIRVADASVMPVTVSSPPYATVVMIGEKAADMIKREWL</sequence>
<comment type="caution">
    <text evidence="9">The sequence shown here is derived from an EMBL/GenBank/DDBJ whole genome shotgun (WGS) entry which is preliminary data.</text>
</comment>
<feature type="domain" description="Glucose-methanol-choline oxidoreductase N-terminal" evidence="7">
    <location>
        <begin position="136"/>
        <end position="159"/>
    </location>
</feature>
<dbReference type="Proteomes" id="UP001233999">
    <property type="component" value="Unassembled WGS sequence"/>
</dbReference>